<dbReference type="GO" id="GO:0003755">
    <property type="term" value="F:peptidyl-prolyl cis-trans isomerase activity"/>
    <property type="evidence" value="ECO:0007669"/>
    <property type="project" value="UniProtKB-KW"/>
</dbReference>
<sequence length="502" mass="56187">MGKKGREGKIPKPRQTRERYGNAPRGTKTVVRKGAIDKNRAGRDKNDESYAHLEREGKFRKTKLGKEVQHKHLNTELQKMEDQLKRYTFVDPLVKQQQVEAFELKKKERLFGAPRPWDSRMPSKHGCTWDVYECMDRCGDWENAPKEENLFESAAGKFWDLPETRAFCQTLNDLGQAQLKDSDMEEAVETFKRLLSLDEPDHACGRHGLLFCYMDLGELGHARALLDSPVFKGDTSALAAYSRALIEYIAWALLEEEDASEESACAARDAAVELNPYAGAMLAASGSFMRAIDPDEVPPAQETEGMVYRVEEAMCFAVQNVSLWNDADGAPEWLEDALDDTVLVEPLINPHPSTGLAMYKAVLEDLEEQNGGGDQMSEEDDEEPPGLVNPEMYTKTVLSEGNGILPKEGQAVKCKYKGFLDSGKEFDSSFNKTRKKHVPLTFRVGKGEVIKGWDQAVLTMSLGEKAKIVVESAWAYGKKGCPPRIPPNARLTFEIELVAIIT</sequence>
<dbReference type="PROSITE" id="PS50059">
    <property type="entry name" value="FKBP_PPIASE"/>
    <property type="match status" value="1"/>
</dbReference>
<dbReference type="PROSITE" id="PS50005">
    <property type="entry name" value="TPR"/>
    <property type="match status" value="1"/>
</dbReference>
<dbReference type="InterPro" id="IPR019734">
    <property type="entry name" value="TPR_rpt"/>
</dbReference>
<dbReference type="GO" id="GO:0005737">
    <property type="term" value="C:cytoplasm"/>
    <property type="evidence" value="ECO:0007669"/>
    <property type="project" value="TreeGrafter"/>
</dbReference>
<evidence type="ECO:0000256" key="5">
    <source>
        <dbReference type="PROSITE-ProRule" id="PRU00277"/>
    </source>
</evidence>
<feature type="repeat" description="TPR" evidence="6">
    <location>
        <begin position="168"/>
        <end position="201"/>
    </location>
</feature>
<evidence type="ECO:0000256" key="4">
    <source>
        <dbReference type="ARBA" id="ARBA00023235"/>
    </source>
</evidence>
<evidence type="ECO:0000256" key="7">
    <source>
        <dbReference type="SAM" id="MobiDB-lite"/>
    </source>
</evidence>
<dbReference type="PANTHER" id="PTHR10516:SF443">
    <property type="entry name" value="FK506-BINDING PROTEIN 59-RELATED"/>
    <property type="match status" value="1"/>
</dbReference>
<feature type="compositionally biased region" description="Basic and acidic residues" evidence="7">
    <location>
        <begin position="34"/>
        <end position="49"/>
    </location>
</feature>
<evidence type="ECO:0000256" key="1">
    <source>
        <dbReference type="ARBA" id="ARBA00000971"/>
    </source>
</evidence>
<comment type="caution">
    <text evidence="9">The sequence shown here is derived from an EMBL/GenBank/DDBJ whole genome shotgun (WGS) entry which is preliminary data.</text>
</comment>
<dbReference type="SUPFAM" id="SSF54534">
    <property type="entry name" value="FKBP-like"/>
    <property type="match status" value="1"/>
</dbReference>
<dbReference type="FunFam" id="3.10.50.40:FF:000006">
    <property type="entry name" value="Peptidyl-prolyl cis-trans isomerase"/>
    <property type="match status" value="1"/>
</dbReference>
<name>A0AAE0FZL4_9CHLO</name>
<dbReference type="Gene3D" id="3.10.50.40">
    <property type="match status" value="1"/>
</dbReference>
<dbReference type="InterPro" id="IPR011990">
    <property type="entry name" value="TPR-like_helical_dom_sf"/>
</dbReference>
<keyword evidence="3 5" id="KW-0697">Rotamase</keyword>
<dbReference type="InterPro" id="IPR050689">
    <property type="entry name" value="FKBP-type_PPIase"/>
</dbReference>
<feature type="domain" description="PPIase FKBP-type" evidence="8">
    <location>
        <begin position="409"/>
        <end position="501"/>
    </location>
</feature>
<organism evidence="9 10">
    <name type="scientific">Cymbomonas tetramitiformis</name>
    <dbReference type="NCBI Taxonomy" id="36881"/>
    <lineage>
        <taxon>Eukaryota</taxon>
        <taxon>Viridiplantae</taxon>
        <taxon>Chlorophyta</taxon>
        <taxon>Pyramimonadophyceae</taxon>
        <taxon>Pyramimonadales</taxon>
        <taxon>Pyramimonadaceae</taxon>
        <taxon>Cymbomonas</taxon>
    </lineage>
</organism>
<feature type="compositionally biased region" description="Basic and acidic residues" evidence="7">
    <location>
        <begin position="1"/>
        <end position="20"/>
    </location>
</feature>
<accession>A0AAE0FZL4</accession>
<evidence type="ECO:0000256" key="3">
    <source>
        <dbReference type="ARBA" id="ARBA00023110"/>
    </source>
</evidence>
<dbReference type="SUPFAM" id="SSF48452">
    <property type="entry name" value="TPR-like"/>
    <property type="match status" value="1"/>
</dbReference>
<dbReference type="Pfam" id="PF00254">
    <property type="entry name" value="FKBP_C"/>
    <property type="match status" value="1"/>
</dbReference>
<comment type="catalytic activity">
    <reaction evidence="1 5">
        <text>[protein]-peptidylproline (omega=180) = [protein]-peptidylproline (omega=0)</text>
        <dbReference type="Rhea" id="RHEA:16237"/>
        <dbReference type="Rhea" id="RHEA-COMP:10747"/>
        <dbReference type="Rhea" id="RHEA-COMP:10748"/>
        <dbReference type="ChEBI" id="CHEBI:83833"/>
        <dbReference type="ChEBI" id="CHEBI:83834"/>
        <dbReference type="EC" id="5.2.1.8"/>
    </reaction>
</comment>
<reference evidence="9 10" key="1">
    <citation type="journal article" date="2015" name="Genome Biol. Evol.">
        <title>Comparative Genomics of a Bacterivorous Green Alga Reveals Evolutionary Causalities and Consequences of Phago-Mixotrophic Mode of Nutrition.</title>
        <authorList>
            <person name="Burns J.A."/>
            <person name="Paasch A."/>
            <person name="Narechania A."/>
            <person name="Kim E."/>
        </authorList>
    </citation>
    <scope>NUCLEOTIDE SEQUENCE [LARGE SCALE GENOMIC DNA]</scope>
    <source>
        <strain evidence="9 10">PLY_AMNH</strain>
    </source>
</reference>
<dbReference type="EMBL" id="LGRX02011597">
    <property type="protein sequence ID" value="KAK3268768.1"/>
    <property type="molecule type" value="Genomic_DNA"/>
</dbReference>
<keyword evidence="4 5" id="KW-0413">Isomerase</keyword>
<evidence type="ECO:0000313" key="10">
    <source>
        <dbReference type="Proteomes" id="UP001190700"/>
    </source>
</evidence>
<feature type="region of interest" description="Disordered" evidence="7">
    <location>
        <begin position="368"/>
        <end position="387"/>
    </location>
</feature>
<dbReference type="Gene3D" id="1.25.40.10">
    <property type="entry name" value="Tetratricopeptide repeat domain"/>
    <property type="match status" value="1"/>
</dbReference>
<keyword evidence="6" id="KW-0802">TPR repeat</keyword>
<evidence type="ECO:0000313" key="9">
    <source>
        <dbReference type="EMBL" id="KAK3268768.1"/>
    </source>
</evidence>
<proteinExistence type="predicted"/>
<dbReference type="InterPro" id="IPR046357">
    <property type="entry name" value="PPIase_dom_sf"/>
</dbReference>
<keyword evidence="10" id="KW-1185">Reference proteome</keyword>
<evidence type="ECO:0000259" key="8">
    <source>
        <dbReference type="PROSITE" id="PS50059"/>
    </source>
</evidence>
<dbReference type="AlphaFoldDB" id="A0AAE0FZL4"/>
<dbReference type="EC" id="5.2.1.8" evidence="2 5"/>
<dbReference type="Proteomes" id="UP001190700">
    <property type="component" value="Unassembled WGS sequence"/>
</dbReference>
<evidence type="ECO:0000256" key="6">
    <source>
        <dbReference type="PROSITE-ProRule" id="PRU00339"/>
    </source>
</evidence>
<protein>
    <recommendedName>
        <fullName evidence="2 5">peptidylprolyl isomerase</fullName>
        <ecNumber evidence="2 5">5.2.1.8</ecNumber>
    </recommendedName>
</protein>
<dbReference type="InterPro" id="IPR001179">
    <property type="entry name" value="PPIase_FKBP_dom"/>
</dbReference>
<feature type="region of interest" description="Disordered" evidence="7">
    <location>
        <begin position="1"/>
        <end position="49"/>
    </location>
</feature>
<dbReference type="PANTHER" id="PTHR10516">
    <property type="entry name" value="PEPTIDYL-PROLYL CIS-TRANS ISOMERASE"/>
    <property type="match status" value="1"/>
</dbReference>
<gene>
    <name evidence="9" type="ORF">CYMTET_22745</name>
</gene>
<evidence type="ECO:0000256" key="2">
    <source>
        <dbReference type="ARBA" id="ARBA00013194"/>
    </source>
</evidence>